<sequence length="445" mass="50602">MSVLQTIVSARHVFFERLRREYRLVATDSKHEWVQYGPVAWIFFNFTSTLFFGESAHVGFFPQTSLAGDTPQFADTKHAYRTPDSSGLWVSTVADVTTCWLYWWCEDKSLENTEHIDAIFQPEEGKEKDRRVYTVERIVKQLNIQALYAFLHFDLPPNGLSSHPGFFAFLTIGDYFTLFYYCKPDNLQDLMDNAESKKEFEEIPLRPEVVMFHEPILDNETGEFTLQMLYAFELLRRIMKPIYAQPSFYHPHTDVDVSSIHFRSKKPMEEQVDRVANADIHDAAEQAALMAIHTSPQSPDGDASGDYKPSRPRNRNTSGTNSPRTRSQVRAAALAAQGNPADVFTDTGSDSQTTPRPSSFRTVPEPSDDMQRLWRGRGPQVVEPGSPTPNLSMTPQDIDGEVSIMLQTTRNNLTRPRNSLQDDVLLLDGLNNITLHGQLDEQAED</sequence>
<comment type="caution">
    <text evidence="1">The sequence shown here is derived from an EMBL/GenBank/DDBJ whole genome shotgun (WGS) entry which is preliminary data.</text>
</comment>
<reference evidence="1" key="1">
    <citation type="journal article" date="2021" name="Environ. Microbiol.">
        <title>Gene family expansions and transcriptome signatures uncover fungal adaptations to wood decay.</title>
        <authorList>
            <person name="Hage H."/>
            <person name="Miyauchi S."/>
            <person name="Viragh M."/>
            <person name="Drula E."/>
            <person name="Min B."/>
            <person name="Chaduli D."/>
            <person name="Navarro D."/>
            <person name="Favel A."/>
            <person name="Norest M."/>
            <person name="Lesage-Meessen L."/>
            <person name="Balint B."/>
            <person name="Merenyi Z."/>
            <person name="de Eugenio L."/>
            <person name="Morin E."/>
            <person name="Martinez A.T."/>
            <person name="Baldrian P."/>
            <person name="Stursova M."/>
            <person name="Martinez M.J."/>
            <person name="Novotny C."/>
            <person name="Magnuson J.K."/>
            <person name="Spatafora J.W."/>
            <person name="Maurice S."/>
            <person name="Pangilinan J."/>
            <person name="Andreopoulos W."/>
            <person name="LaButti K."/>
            <person name="Hundley H."/>
            <person name="Na H."/>
            <person name="Kuo A."/>
            <person name="Barry K."/>
            <person name="Lipzen A."/>
            <person name="Henrissat B."/>
            <person name="Riley R."/>
            <person name="Ahrendt S."/>
            <person name="Nagy L.G."/>
            <person name="Grigoriev I.V."/>
            <person name="Martin F."/>
            <person name="Rosso M.N."/>
        </authorList>
    </citation>
    <scope>NUCLEOTIDE SEQUENCE</scope>
    <source>
        <strain evidence="1">CBS 384.51</strain>
    </source>
</reference>
<proteinExistence type="predicted"/>
<protein>
    <submittedName>
        <fullName evidence="1">Uncharacterized protein</fullName>
    </submittedName>
</protein>
<name>A0ACB8TW73_9APHY</name>
<dbReference type="EMBL" id="MU274926">
    <property type="protein sequence ID" value="KAI0086099.1"/>
    <property type="molecule type" value="Genomic_DNA"/>
</dbReference>
<dbReference type="Proteomes" id="UP001055072">
    <property type="component" value="Unassembled WGS sequence"/>
</dbReference>
<evidence type="ECO:0000313" key="2">
    <source>
        <dbReference type="Proteomes" id="UP001055072"/>
    </source>
</evidence>
<evidence type="ECO:0000313" key="1">
    <source>
        <dbReference type="EMBL" id="KAI0086099.1"/>
    </source>
</evidence>
<organism evidence="1 2">
    <name type="scientific">Irpex rosettiformis</name>
    <dbReference type="NCBI Taxonomy" id="378272"/>
    <lineage>
        <taxon>Eukaryota</taxon>
        <taxon>Fungi</taxon>
        <taxon>Dikarya</taxon>
        <taxon>Basidiomycota</taxon>
        <taxon>Agaricomycotina</taxon>
        <taxon>Agaricomycetes</taxon>
        <taxon>Polyporales</taxon>
        <taxon>Irpicaceae</taxon>
        <taxon>Irpex</taxon>
    </lineage>
</organism>
<gene>
    <name evidence="1" type="ORF">BDY19DRAFT_379930</name>
</gene>
<accession>A0ACB8TW73</accession>
<keyword evidence="2" id="KW-1185">Reference proteome</keyword>